<keyword evidence="3" id="KW-1185">Reference proteome</keyword>
<gene>
    <name evidence="2" type="ORF">AC579_2588</name>
</gene>
<name>A0A139IF52_9PEZI</name>
<protein>
    <submittedName>
        <fullName evidence="2">Uncharacterized protein</fullName>
    </submittedName>
</protein>
<reference evidence="2 3" key="1">
    <citation type="submission" date="2015-07" db="EMBL/GenBank/DDBJ databases">
        <title>Comparative genomics of the Sigatoka disease complex on banana suggests a link between parallel evolutionary changes in Pseudocercospora fijiensis and Pseudocercospora eumusae and increased virulence on the banana host.</title>
        <authorList>
            <person name="Chang T.-C."/>
            <person name="Salvucci A."/>
            <person name="Crous P.W."/>
            <person name="Stergiopoulos I."/>
        </authorList>
    </citation>
    <scope>NUCLEOTIDE SEQUENCE [LARGE SCALE GENOMIC DNA]</scope>
    <source>
        <strain evidence="2 3">CBS 116634</strain>
    </source>
</reference>
<organism evidence="2 3">
    <name type="scientific">Pseudocercospora musae</name>
    <dbReference type="NCBI Taxonomy" id="113226"/>
    <lineage>
        <taxon>Eukaryota</taxon>
        <taxon>Fungi</taxon>
        <taxon>Dikarya</taxon>
        <taxon>Ascomycota</taxon>
        <taxon>Pezizomycotina</taxon>
        <taxon>Dothideomycetes</taxon>
        <taxon>Dothideomycetidae</taxon>
        <taxon>Mycosphaerellales</taxon>
        <taxon>Mycosphaerellaceae</taxon>
        <taxon>Pseudocercospora</taxon>
    </lineage>
</organism>
<accession>A0A139IF52</accession>
<evidence type="ECO:0000313" key="3">
    <source>
        <dbReference type="Proteomes" id="UP000073492"/>
    </source>
</evidence>
<dbReference type="AlphaFoldDB" id="A0A139IF52"/>
<evidence type="ECO:0000256" key="1">
    <source>
        <dbReference type="SAM" id="MobiDB-lite"/>
    </source>
</evidence>
<dbReference type="STRING" id="113226.A0A139IF52"/>
<sequence length="439" mass="46979">MADQHHFFATLPVRPPRSQQIPPPPPPGARATTTAAVAAADTGPLPSLGGSVGNIPTVLGQGSGTPFSPPPLPPAPPGLGAVANNFGPGQPFNFDSTLAATTSALTRVEVDENREMTAEEAWVSESLETDLASLEWEMGEEKKFGWEKMVGVEKSVNPPPASFGYDAEGYAARCGGRSQKEERKEELRGMTRRERAEATSSVILDSTVSVVGGPTSVVSSSGSVAKSMIAPDSFIQQAEKFSSTSGVVAMAGMKVDDDFFVHIADDGVVRSWAANGTVIDAIRLTNRQLLEQIANAPLQLKPYVHHLEKVYANVDGHDVPEDELYHPTRMNTPTKFGGPTVNERIDLKLDAEAKKIWEELNITTAEETVEAFKTAQSANPADVLRRQAQNPRQCLGRICARTSSCRFLGCAVCMDWDIILISTMTCAGPIIPPTVDGSP</sequence>
<proteinExistence type="predicted"/>
<evidence type="ECO:0000313" key="2">
    <source>
        <dbReference type="EMBL" id="KXT13196.1"/>
    </source>
</evidence>
<comment type="caution">
    <text evidence="2">The sequence shown here is derived from an EMBL/GenBank/DDBJ whole genome shotgun (WGS) entry which is preliminary data.</text>
</comment>
<dbReference type="EMBL" id="LFZO01000125">
    <property type="protein sequence ID" value="KXT13196.1"/>
    <property type="molecule type" value="Genomic_DNA"/>
</dbReference>
<dbReference type="Proteomes" id="UP000073492">
    <property type="component" value="Unassembled WGS sequence"/>
</dbReference>
<dbReference type="OrthoDB" id="3660917at2759"/>
<feature type="region of interest" description="Disordered" evidence="1">
    <location>
        <begin position="1"/>
        <end position="36"/>
    </location>
</feature>